<proteinExistence type="inferred from homology"/>
<comment type="similarity">
    <text evidence="1">Belongs to the low molecular weight phosphotyrosine protein phosphatase family.</text>
</comment>
<dbReference type="InterPro" id="IPR036196">
    <property type="entry name" value="Ptyr_pPase_sf"/>
</dbReference>
<evidence type="ECO:0000313" key="6">
    <source>
        <dbReference type="Proteomes" id="UP000790580"/>
    </source>
</evidence>
<evidence type="ECO:0000256" key="2">
    <source>
        <dbReference type="ARBA" id="ARBA00022801"/>
    </source>
</evidence>
<protein>
    <submittedName>
        <fullName evidence="5">Low molecular weight protein arginine phosphatase</fullName>
    </submittedName>
</protein>
<dbReference type="SUPFAM" id="SSF52788">
    <property type="entry name" value="Phosphotyrosine protein phosphatases I"/>
    <property type="match status" value="1"/>
</dbReference>
<dbReference type="InterPro" id="IPR017867">
    <property type="entry name" value="Tyr_phospatase_low_mol_wt"/>
</dbReference>
<keyword evidence="6" id="KW-1185">Reference proteome</keyword>
<dbReference type="SMART" id="SM00226">
    <property type="entry name" value="LMWPc"/>
    <property type="match status" value="1"/>
</dbReference>
<comment type="caution">
    <text evidence="5">The sequence shown here is derived from an EMBL/GenBank/DDBJ whole genome shotgun (WGS) entry which is preliminary data.</text>
</comment>
<dbReference type="InterPro" id="IPR023485">
    <property type="entry name" value="Ptyr_pPase"/>
</dbReference>
<dbReference type="CDD" id="cd16344">
    <property type="entry name" value="LMWPAP"/>
    <property type="match status" value="1"/>
</dbReference>
<dbReference type="EMBL" id="JAHQCR010000091">
    <property type="protein sequence ID" value="MBU9724367.1"/>
    <property type="molecule type" value="Genomic_DNA"/>
</dbReference>
<dbReference type="RefSeq" id="WP_088077066.1">
    <property type="nucleotide sequence ID" value="NZ_JAHQCR010000091.1"/>
</dbReference>
<dbReference type="PRINTS" id="PR00719">
    <property type="entry name" value="LMWPTPASE"/>
</dbReference>
<dbReference type="Gene3D" id="3.40.50.2300">
    <property type="match status" value="1"/>
</dbReference>
<evidence type="ECO:0000313" key="5">
    <source>
        <dbReference type="EMBL" id="MBU9724367.1"/>
    </source>
</evidence>
<evidence type="ECO:0000259" key="4">
    <source>
        <dbReference type="SMART" id="SM00226"/>
    </source>
</evidence>
<dbReference type="PANTHER" id="PTHR11717">
    <property type="entry name" value="LOW MOLECULAR WEIGHT PROTEIN TYROSINE PHOSPHATASE"/>
    <property type="match status" value="1"/>
</dbReference>
<reference evidence="5 6" key="1">
    <citation type="submission" date="2021-06" db="EMBL/GenBank/DDBJ databases">
        <title>Bacillus sp. RD4P76, an endophyte from a halophyte.</title>
        <authorList>
            <person name="Sun J.-Q."/>
        </authorList>
    </citation>
    <scope>NUCLEOTIDE SEQUENCE [LARGE SCALE GENOMIC DNA]</scope>
    <source>
        <strain evidence="5 6">JCM 17098</strain>
    </source>
</reference>
<organism evidence="5 6">
    <name type="scientific">Evansella alkalicola</name>
    <dbReference type="NCBI Taxonomy" id="745819"/>
    <lineage>
        <taxon>Bacteria</taxon>
        <taxon>Bacillati</taxon>
        <taxon>Bacillota</taxon>
        <taxon>Bacilli</taxon>
        <taxon>Bacillales</taxon>
        <taxon>Bacillaceae</taxon>
        <taxon>Evansella</taxon>
    </lineage>
</organism>
<dbReference type="PANTHER" id="PTHR11717:SF31">
    <property type="entry name" value="LOW MOLECULAR WEIGHT PROTEIN-TYROSINE-PHOSPHATASE ETP-RELATED"/>
    <property type="match status" value="1"/>
</dbReference>
<dbReference type="Pfam" id="PF01451">
    <property type="entry name" value="LMWPc"/>
    <property type="match status" value="1"/>
</dbReference>
<keyword evidence="2" id="KW-0378">Hydrolase</keyword>
<feature type="domain" description="Phosphotyrosine protein phosphatase I" evidence="4">
    <location>
        <begin position="2"/>
        <end position="212"/>
    </location>
</feature>
<sequence>MKNILFVCTGNTCRSPMAEAIFLKEQSGKFEVKSAGIHAIEGMPMSEGAQTVLSNRNMIDNHKSSVLSRDLIDWADVVLTMTENHRRSVIELYPENHEKIYTLKEYILDDPETIEKIDKLKHHMAQLELKRASFLANNQDQVERYNKTKDISKQQELEQALLKELQPEQEAIAKLMAELPSFDIADPYMASVEVYDQTFKELEESVKKLLKKFEEQ</sequence>
<evidence type="ECO:0000256" key="3">
    <source>
        <dbReference type="ARBA" id="ARBA00022912"/>
    </source>
</evidence>
<dbReference type="InterPro" id="IPR050438">
    <property type="entry name" value="LMW_PTPase"/>
</dbReference>
<evidence type="ECO:0000256" key="1">
    <source>
        <dbReference type="ARBA" id="ARBA00011063"/>
    </source>
</evidence>
<name>A0ABS6K0J4_9BACI</name>
<keyword evidence="3" id="KW-0904">Protein phosphatase</keyword>
<accession>A0ABS6K0J4</accession>
<gene>
    <name evidence="5" type="ORF">KS407_23350</name>
</gene>
<dbReference type="Proteomes" id="UP000790580">
    <property type="component" value="Unassembled WGS sequence"/>
</dbReference>